<dbReference type="Proteomes" id="UP000222640">
    <property type="component" value="Segment"/>
</dbReference>
<sequence>MNNSKEIKFVNLELNDKVSLELIDFVVENFRKDNFGDLDSISLPIKGDIKIETILEEFKKEKGYE</sequence>
<protein>
    <submittedName>
        <fullName evidence="1">Uncharacterized protein</fullName>
    </submittedName>
</protein>
<evidence type="ECO:0000313" key="1">
    <source>
        <dbReference type="EMBL" id="ASD51628.1"/>
    </source>
</evidence>
<proteinExistence type="predicted"/>
<dbReference type="EMBL" id="KY951963">
    <property type="protein sequence ID" value="ASD51628.1"/>
    <property type="molecule type" value="Genomic_DNA"/>
</dbReference>
<reference evidence="1 2" key="1">
    <citation type="submission" date="2017-04" db="EMBL/GenBank/DDBJ databases">
        <title>Long-term genomic coevolution of host-parasite interaction in the natural environment.</title>
        <authorList>
            <person name="Laanto E."/>
            <person name="Hoikkala V."/>
            <person name="Ravantti J."/>
            <person name="Sundberg L.-R."/>
        </authorList>
    </citation>
    <scope>NUCLEOTIDE SEQUENCE [LARGE SCALE GENOMIC DNA]</scope>
</reference>
<evidence type="ECO:0000313" key="2">
    <source>
        <dbReference type="Proteomes" id="UP000222640"/>
    </source>
</evidence>
<organism evidence="1 2">
    <name type="scientific">Flavobacterium phage FCV-3</name>
    <dbReference type="NCBI Taxonomy" id="1983586"/>
    <lineage>
        <taxon>Viruses</taxon>
        <taxon>Duplodnaviria</taxon>
        <taxon>Heunggongvirae</taxon>
        <taxon>Uroviricota</taxon>
        <taxon>Caudoviricetes</taxon>
        <taxon>Ficleduovirus</taxon>
        <taxon>Ficleduovirus FCV1</taxon>
    </lineage>
</organism>
<accession>A0A218M4R1</accession>
<name>A0A218M4R1_9CAUD</name>